<sequence length="73" mass="7375">MLPALPAAWAVSGSVSGVGGRGGFVADLRWKNGKVTRVTLKSVGGRDTTVVAGATSHRISLEPGQSVIPGDFA</sequence>
<accession>A0A918YIA4</accession>
<evidence type="ECO:0000313" key="3">
    <source>
        <dbReference type="Proteomes" id="UP000655443"/>
    </source>
</evidence>
<name>A0A918YIA4_9ACTN</name>
<proteinExistence type="predicted"/>
<dbReference type="RefSeq" id="WP_373310822.1">
    <property type="nucleotide sequence ID" value="NZ_BMVG01000008.1"/>
</dbReference>
<gene>
    <name evidence="2" type="ORF">GCM10010339_38770</name>
</gene>
<dbReference type="InterPro" id="IPR013780">
    <property type="entry name" value="Glyco_hydro_b"/>
</dbReference>
<organism evidence="2 3">
    <name type="scientific">Streptomyces alanosinicus</name>
    <dbReference type="NCBI Taxonomy" id="68171"/>
    <lineage>
        <taxon>Bacteria</taxon>
        <taxon>Bacillati</taxon>
        <taxon>Actinomycetota</taxon>
        <taxon>Actinomycetes</taxon>
        <taxon>Kitasatosporales</taxon>
        <taxon>Streptomycetaceae</taxon>
        <taxon>Streptomyces</taxon>
    </lineage>
</organism>
<reference evidence="2" key="1">
    <citation type="journal article" date="2014" name="Int. J. Syst. Evol. Microbiol.">
        <title>Complete genome sequence of Corynebacterium casei LMG S-19264T (=DSM 44701T), isolated from a smear-ripened cheese.</title>
        <authorList>
            <consortium name="US DOE Joint Genome Institute (JGI-PGF)"/>
            <person name="Walter F."/>
            <person name="Albersmeier A."/>
            <person name="Kalinowski J."/>
            <person name="Ruckert C."/>
        </authorList>
    </citation>
    <scope>NUCLEOTIDE SEQUENCE</scope>
    <source>
        <strain evidence="2">JCM 4714</strain>
    </source>
</reference>
<feature type="domain" description="Alpha fucosidase A-like C-terminal" evidence="1">
    <location>
        <begin position="1"/>
        <end position="54"/>
    </location>
</feature>
<keyword evidence="3" id="KW-1185">Reference proteome</keyword>
<dbReference type="Pfam" id="PF21307">
    <property type="entry name" value="Glyco_hydro_95_C"/>
    <property type="match status" value="1"/>
</dbReference>
<comment type="caution">
    <text evidence="2">The sequence shown here is derived from an EMBL/GenBank/DDBJ whole genome shotgun (WGS) entry which is preliminary data.</text>
</comment>
<dbReference type="Gene3D" id="2.60.40.1180">
    <property type="entry name" value="Golgi alpha-mannosidase II"/>
    <property type="match status" value="1"/>
</dbReference>
<dbReference type="AlphaFoldDB" id="A0A918YIA4"/>
<dbReference type="EMBL" id="BMVG01000008">
    <property type="protein sequence ID" value="GHE04981.1"/>
    <property type="molecule type" value="Genomic_DNA"/>
</dbReference>
<protein>
    <recommendedName>
        <fullName evidence="1">Alpha fucosidase A-like C-terminal domain-containing protein</fullName>
    </recommendedName>
</protein>
<evidence type="ECO:0000259" key="1">
    <source>
        <dbReference type="Pfam" id="PF21307"/>
    </source>
</evidence>
<evidence type="ECO:0000313" key="2">
    <source>
        <dbReference type="EMBL" id="GHE04981.1"/>
    </source>
</evidence>
<dbReference type="Proteomes" id="UP000655443">
    <property type="component" value="Unassembled WGS sequence"/>
</dbReference>
<dbReference type="InterPro" id="IPR049053">
    <property type="entry name" value="AFCA-like_C"/>
</dbReference>
<reference evidence="2" key="2">
    <citation type="submission" date="2020-09" db="EMBL/GenBank/DDBJ databases">
        <authorList>
            <person name="Sun Q."/>
            <person name="Ohkuma M."/>
        </authorList>
    </citation>
    <scope>NUCLEOTIDE SEQUENCE</scope>
    <source>
        <strain evidence="2">JCM 4714</strain>
    </source>
</reference>